<comment type="caution">
    <text evidence="1">The sequence shown here is derived from an EMBL/GenBank/DDBJ whole genome shotgun (WGS) entry which is preliminary data.</text>
</comment>
<dbReference type="Proteomes" id="UP000176774">
    <property type="component" value="Unassembled WGS sequence"/>
</dbReference>
<gene>
    <name evidence="1" type="ORF">A2908_02595</name>
</gene>
<evidence type="ECO:0000313" key="2">
    <source>
        <dbReference type="Proteomes" id="UP000176774"/>
    </source>
</evidence>
<evidence type="ECO:0000313" key="1">
    <source>
        <dbReference type="EMBL" id="OGZ71945.1"/>
    </source>
</evidence>
<proteinExistence type="predicted"/>
<dbReference type="STRING" id="1802214.A2908_02595"/>
<name>A0A1G2IB36_9BACT</name>
<organism evidence="1 2">
    <name type="scientific">Candidatus Staskawiczbacteria bacterium RIFCSPLOWO2_01_FULL_38_12b</name>
    <dbReference type="NCBI Taxonomy" id="1802214"/>
    <lineage>
        <taxon>Bacteria</taxon>
        <taxon>Candidatus Staskawicziibacteriota</taxon>
    </lineage>
</organism>
<dbReference type="EMBL" id="MHPA01000032">
    <property type="protein sequence ID" value="OGZ71945.1"/>
    <property type="molecule type" value="Genomic_DNA"/>
</dbReference>
<reference evidence="1 2" key="1">
    <citation type="journal article" date="2016" name="Nat. Commun.">
        <title>Thousands of microbial genomes shed light on interconnected biogeochemical processes in an aquifer system.</title>
        <authorList>
            <person name="Anantharaman K."/>
            <person name="Brown C.T."/>
            <person name="Hug L.A."/>
            <person name="Sharon I."/>
            <person name="Castelle C.J."/>
            <person name="Probst A.J."/>
            <person name="Thomas B.C."/>
            <person name="Singh A."/>
            <person name="Wilkins M.J."/>
            <person name="Karaoz U."/>
            <person name="Brodie E.L."/>
            <person name="Williams K.H."/>
            <person name="Hubbard S.S."/>
            <person name="Banfield J.F."/>
        </authorList>
    </citation>
    <scope>NUCLEOTIDE SEQUENCE [LARGE SCALE GENOMIC DNA]</scope>
</reference>
<dbReference type="AlphaFoldDB" id="A0A1G2IB36"/>
<sequence length="81" mass="9528">MSKKREKKRYRLTYAEIALHDPLSDNVMLQREFKAKSDSHIIQRVANFLDAKNKGRALFRYQKFFVGRIDVADGKEVVVEI</sequence>
<protein>
    <submittedName>
        <fullName evidence="1">Uncharacterized protein</fullName>
    </submittedName>
</protein>
<accession>A0A1G2IB36</accession>